<gene>
    <name evidence="2" type="ORF">M0R45_026124</name>
</gene>
<accession>A0AAW1WY15</accession>
<comment type="caution">
    <text evidence="2">The sequence shown here is derived from an EMBL/GenBank/DDBJ whole genome shotgun (WGS) entry which is preliminary data.</text>
</comment>
<reference evidence="2 3" key="1">
    <citation type="journal article" date="2023" name="G3 (Bethesda)">
        <title>A chromosome-length genome assembly and annotation of blackberry (Rubus argutus, cv. 'Hillquist').</title>
        <authorList>
            <person name="Bruna T."/>
            <person name="Aryal R."/>
            <person name="Dudchenko O."/>
            <person name="Sargent D.J."/>
            <person name="Mead D."/>
            <person name="Buti M."/>
            <person name="Cavallini A."/>
            <person name="Hytonen T."/>
            <person name="Andres J."/>
            <person name="Pham M."/>
            <person name="Weisz D."/>
            <person name="Mascagni F."/>
            <person name="Usai G."/>
            <person name="Natali L."/>
            <person name="Bassil N."/>
            <person name="Fernandez G.E."/>
            <person name="Lomsadze A."/>
            <person name="Armour M."/>
            <person name="Olukolu B."/>
            <person name="Poorten T."/>
            <person name="Britton C."/>
            <person name="Davik J."/>
            <person name="Ashrafi H."/>
            <person name="Aiden E.L."/>
            <person name="Borodovsky M."/>
            <person name="Worthington M."/>
        </authorList>
    </citation>
    <scope>NUCLEOTIDE SEQUENCE [LARGE SCALE GENOMIC DNA]</scope>
    <source>
        <strain evidence="2">PI 553951</strain>
    </source>
</reference>
<protein>
    <submittedName>
        <fullName evidence="2">Uncharacterized protein</fullName>
    </submittedName>
</protein>
<dbReference type="AlphaFoldDB" id="A0AAW1WY15"/>
<dbReference type="EMBL" id="JBEDUW010000005">
    <property type="protein sequence ID" value="KAK9929014.1"/>
    <property type="molecule type" value="Genomic_DNA"/>
</dbReference>
<feature type="compositionally biased region" description="Basic and acidic residues" evidence="1">
    <location>
        <begin position="74"/>
        <end position="84"/>
    </location>
</feature>
<evidence type="ECO:0000313" key="2">
    <source>
        <dbReference type="EMBL" id="KAK9929014.1"/>
    </source>
</evidence>
<proteinExistence type="predicted"/>
<evidence type="ECO:0000313" key="3">
    <source>
        <dbReference type="Proteomes" id="UP001457282"/>
    </source>
</evidence>
<sequence>MKTVLGMGSGDNAAELAAEEKHGGDKDAEWAWVDGSLDVGWAWVDAICSSEMDSRRNSRGGGDGVGRKGARVGQEVKKEMTGCG</sequence>
<organism evidence="2 3">
    <name type="scientific">Rubus argutus</name>
    <name type="common">Southern blackberry</name>
    <dbReference type="NCBI Taxonomy" id="59490"/>
    <lineage>
        <taxon>Eukaryota</taxon>
        <taxon>Viridiplantae</taxon>
        <taxon>Streptophyta</taxon>
        <taxon>Embryophyta</taxon>
        <taxon>Tracheophyta</taxon>
        <taxon>Spermatophyta</taxon>
        <taxon>Magnoliopsida</taxon>
        <taxon>eudicotyledons</taxon>
        <taxon>Gunneridae</taxon>
        <taxon>Pentapetalae</taxon>
        <taxon>rosids</taxon>
        <taxon>fabids</taxon>
        <taxon>Rosales</taxon>
        <taxon>Rosaceae</taxon>
        <taxon>Rosoideae</taxon>
        <taxon>Rosoideae incertae sedis</taxon>
        <taxon>Rubus</taxon>
    </lineage>
</organism>
<feature type="region of interest" description="Disordered" evidence="1">
    <location>
        <begin position="52"/>
        <end position="84"/>
    </location>
</feature>
<evidence type="ECO:0000256" key="1">
    <source>
        <dbReference type="SAM" id="MobiDB-lite"/>
    </source>
</evidence>
<feature type="region of interest" description="Disordered" evidence="1">
    <location>
        <begin position="1"/>
        <end position="26"/>
    </location>
</feature>
<dbReference type="Proteomes" id="UP001457282">
    <property type="component" value="Unassembled WGS sequence"/>
</dbReference>
<keyword evidence="3" id="KW-1185">Reference proteome</keyword>
<name>A0AAW1WY15_RUBAR</name>